<keyword evidence="4" id="KW-1185">Reference proteome</keyword>
<evidence type="ECO:0000259" key="2">
    <source>
        <dbReference type="Pfam" id="PF12770"/>
    </source>
</evidence>
<gene>
    <name evidence="3" type="ORF">GCM10010422_56730</name>
</gene>
<evidence type="ECO:0000313" key="3">
    <source>
        <dbReference type="EMBL" id="GAA2500345.1"/>
    </source>
</evidence>
<comment type="caution">
    <text evidence="3">The sequence shown here is derived from an EMBL/GenBank/DDBJ whole genome shotgun (WGS) entry which is preliminary data.</text>
</comment>
<proteinExistence type="predicted"/>
<dbReference type="InterPro" id="IPR011990">
    <property type="entry name" value="TPR-like_helical_dom_sf"/>
</dbReference>
<evidence type="ECO:0000313" key="4">
    <source>
        <dbReference type="Proteomes" id="UP001501721"/>
    </source>
</evidence>
<evidence type="ECO:0000256" key="1">
    <source>
        <dbReference type="SAM" id="MobiDB-lite"/>
    </source>
</evidence>
<dbReference type="Pfam" id="PF12770">
    <property type="entry name" value="CHAT"/>
    <property type="match status" value="1"/>
</dbReference>
<sequence>MWRIVDSRERADVLESPDGPDGFGPGLHWADCPGCGSRAQVEAPVLVLRAGAFVPSLFATSVAELQRDATASAAALVEEARVAGAFTGGRFGGNVVMLPRRLLPFVLSRDTERDLADPEAARAELAPYGAPTVDNYRIFLDHVAAESAEPDVRELLYAVTVTMPDRLPELVLAHPRLTGSTLVRDAGARELREVAGTPLEAPLRMRQRFLEELCGGRVPVGTAVERHAAALAAFGQGLRTRLYAMYDQVRGAEGPEIVPLAREALELAGQIGEFEIETELAARLGGLLLSSLHTADPADPAEAVRVLRLALSRLPEGTLHWAEVATNLASAQYFRDDGDHIERWETARDLLLRATAAVDRRTHGEFWARVQTNYGLLLGQRPGGGAADLTLGIEHIQAGLGERPRASDRVDRAYSLLNLGLLLFRRGAPGDLKRAERCYRDALGRLRPDDDPMLWSQLRCNLADLLLSPERATADPRGARAAVAAVVAFGAAHPGLLDTSRATWLLARTADLLDGPGSAEGLRLRRAALAAVPPSVFPSLHLSIAREAVDALAAAADWDAAAEVAAGMLTAAHALYDAQVTAAGRRGVLLLTRGTAREAAFLLARAGRPERAVEAIERGLARELSVVTGRDTVDLAALEGVDPPLAHRYRRARERYRVVAAGVEGADPAVEGGGEAVQGGGAAVQGAGAAVQGAGTAVEGPGAAIAGGGAAIAGGGAAVQGSSAAVEGAAVEGPGAAVQGAGTAVEGAGAASNGGFAAGAGPEGGSGASGVGFVGPPGDFVAAAGVQAAAERAVRTVVEEIRAIPGFEGFLRTTEVADVVRAAGGMPLVYLVNAVWGSCVLVVPRDAQTGVRAVFVPEVTSSSVVRLLALDPDTPEAGLFLAQQAGALARRRELPRAVDRLRELAPLLRPLAGLLAEDPRHEVVVVPTGLLGHVPLPAVPLGPAGELLDDLGTLTLAPSAGVYAASRAAAGRPPSSPPRLVAVADPDGSLPGARGELAGIRALFEPGGEAVSATGAEATVAWLLARLAEASYLHLSCHGSAELVGRGASLALADGTLDLDTLVRLRLPRCRLVVAGACQSGRYEVIDAPDEFTGLPGGFLQAGAACAITSLWQVNDLATALLMTRLYELLAPVGEGRGEPPVSALRTARTWLRRLTWSGLARYADGRPHLAVLAGRYARPGSDPDECPFASPVHWAAFTAWGGVSGVSPGTSGRAGRACSGRPGRWASAGPGPP</sequence>
<organism evidence="3 4">
    <name type="scientific">Streptomyces graminearus</name>
    <dbReference type="NCBI Taxonomy" id="284030"/>
    <lineage>
        <taxon>Bacteria</taxon>
        <taxon>Bacillati</taxon>
        <taxon>Actinomycetota</taxon>
        <taxon>Actinomycetes</taxon>
        <taxon>Kitasatosporales</taxon>
        <taxon>Streptomycetaceae</taxon>
        <taxon>Streptomyces</taxon>
    </lineage>
</organism>
<dbReference type="Gene3D" id="1.25.40.10">
    <property type="entry name" value="Tetratricopeptide repeat domain"/>
    <property type="match status" value="1"/>
</dbReference>
<dbReference type="EMBL" id="BAAATL010000029">
    <property type="protein sequence ID" value="GAA2500345.1"/>
    <property type="molecule type" value="Genomic_DNA"/>
</dbReference>
<reference evidence="3 4" key="1">
    <citation type="journal article" date="2019" name="Int. J. Syst. Evol. Microbiol.">
        <title>The Global Catalogue of Microorganisms (GCM) 10K type strain sequencing project: providing services to taxonomists for standard genome sequencing and annotation.</title>
        <authorList>
            <consortium name="The Broad Institute Genomics Platform"/>
            <consortium name="The Broad Institute Genome Sequencing Center for Infectious Disease"/>
            <person name="Wu L."/>
            <person name="Ma J."/>
        </authorList>
    </citation>
    <scope>NUCLEOTIDE SEQUENCE [LARGE SCALE GENOMIC DNA]</scope>
    <source>
        <strain evidence="3 4">JCM 6923</strain>
    </source>
</reference>
<dbReference type="InterPro" id="IPR024983">
    <property type="entry name" value="CHAT_dom"/>
</dbReference>
<accession>A0ABN3MG43</accession>
<feature type="domain" description="CHAT" evidence="2">
    <location>
        <begin position="907"/>
        <end position="1202"/>
    </location>
</feature>
<protein>
    <recommendedName>
        <fullName evidence="2">CHAT domain-containing protein</fullName>
    </recommendedName>
</protein>
<dbReference type="Proteomes" id="UP001501721">
    <property type="component" value="Unassembled WGS sequence"/>
</dbReference>
<feature type="region of interest" description="Disordered" evidence="1">
    <location>
        <begin position="1209"/>
        <end position="1234"/>
    </location>
</feature>
<name>A0ABN3MG43_9ACTN</name>